<keyword evidence="3" id="KW-1185">Reference proteome</keyword>
<evidence type="ECO:0008006" key="4">
    <source>
        <dbReference type="Google" id="ProtNLM"/>
    </source>
</evidence>
<reference evidence="2 3" key="1">
    <citation type="submission" date="2023-07" db="EMBL/GenBank/DDBJ databases">
        <title>Genomic Encyclopedia of Type Strains, Phase IV (KMG-IV): sequencing the most valuable type-strain genomes for metagenomic binning, comparative biology and taxonomic classification.</title>
        <authorList>
            <person name="Goeker M."/>
        </authorList>
    </citation>
    <scope>NUCLEOTIDE SEQUENCE [LARGE SCALE GENOMIC DNA]</scope>
    <source>
        <strain evidence="2 3">DSM 18695</strain>
    </source>
</reference>
<proteinExistence type="predicted"/>
<feature type="signal peptide" evidence="1">
    <location>
        <begin position="1"/>
        <end position="19"/>
    </location>
</feature>
<evidence type="ECO:0000313" key="3">
    <source>
        <dbReference type="Proteomes" id="UP001228905"/>
    </source>
</evidence>
<dbReference type="Proteomes" id="UP001228905">
    <property type="component" value="Unassembled WGS sequence"/>
</dbReference>
<keyword evidence="1" id="KW-0732">Signal</keyword>
<protein>
    <recommendedName>
        <fullName evidence="4">DUF2147 domain-containing protein</fullName>
    </recommendedName>
</protein>
<organism evidence="2 3">
    <name type="scientific">Caulobacter ginsengisoli</name>
    <dbReference type="NCBI Taxonomy" id="400775"/>
    <lineage>
        <taxon>Bacteria</taxon>
        <taxon>Pseudomonadati</taxon>
        <taxon>Pseudomonadota</taxon>
        <taxon>Alphaproteobacteria</taxon>
        <taxon>Caulobacterales</taxon>
        <taxon>Caulobacteraceae</taxon>
        <taxon>Caulobacter</taxon>
    </lineage>
</organism>
<evidence type="ECO:0000313" key="2">
    <source>
        <dbReference type="EMBL" id="MDQ0466773.1"/>
    </source>
</evidence>
<evidence type="ECO:0000256" key="1">
    <source>
        <dbReference type="SAM" id="SignalP"/>
    </source>
</evidence>
<name>A0ABU0IXN5_9CAUL</name>
<gene>
    <name evidence="2" type="ORF">QO010_004569</name>
</gene>
<sequence>MKPALIAIALLAAATPAMAADASPAGTWRVSGSVSGFKFELRCVFQQAGERLTGTCTDLATNNPKAPPKSAPHALTRGSAAGGRIGWTYQSSFLVQKFDVTYSGALTGDTMSGTIQANGASGRFTARRE</sequence>
<dbReference type="RefSeq" id="WP_307352916.1">
    <property type="nucleotide sequence ID" value="NZ_JAUSVS010000014.1"/>
</dbReference>
<accession>A0ABU0IXN5</accession>
<dbReference type="EMBL" id="JAUSVS010000014">
    <property type="protein sequence ID" value="MDQ0466773.1"/>
    <property type="molecule type" value="Genomic_DNA"/>
</dbReference>
<feature type="chain" id="PRO_5045290977" description="DUF2147 domain-containing protein" evidence="1">
    <location>
        <begin position="20"/>
        <end position="129"/>
    </location>
</feature>
<comment type="caution">
    <text evidence="2">The sequence shown here is derived from an EMBL/GenBank/DDBJ whole genome shotgun (WGS) entry which is preliminary data.</text>
</comment>